<dbReference type="EMBL" id="CAXAMN010026872">
    <property type="protein sequence ID" value="CAK9106375.1"/>
    <property type="molecule type" value="Genomic_DNA"/>
</dbReference>
<feature type="region of interest" description="Disordered" evidence="1">
    <location>
        <begin position="320"/>
        <end position="348"/>
    </location>
</feature>
<protein>
    <submittedName>
        <fullName evidence="2">Uncharacterized protein</fullName>
    </submittedName>
</protein>
<proteinExistence type="predicted"/>
<comment type="caution">
    <text evidence="2">The sequence shown here is derived from an EMBL/GenBank/DDBJ whole genome shotgun (WGS) entry which is preliminary data.</text>
</comment>
<keyword evidence="3" id="KW-1185">Reference proteome</keyword>
<accession>A0ABP0S1Y9</accession>
<evidence type="ECO:0000313" key="2">
    <source>
        <dbReference type="EMBL" id="CAK9106375.1"/>
    </source>
</evidence>
<name>A0ABP0S1Y9_9DINO</name>
<evidence type="ECO:0000313" key="3">
    <source>
        <dbReference type="Proteomes" id="UP001642484"/>
    </source>
</evidence>
<evidence type="ECO:0000256" key="1">
    <source>
        <dbReference type="SAM" id="MobiDB-lite"/>
    </source>
</evidence>
<organism evidence="2 3">
    <name type="scientific">Durusdinium trenchii</name>
    <dbReference type="NCBI Taxonomy" id="1381693"/>
    <lineage>
        <taxon>Eukaryota</taxon>
        <taxon>Sar</taxon>
        <taxon>Alveolata</taxon>
        <taxon>Dinophyceae</taxon>
        <taxon>Suessiales</taxon>
        <taxon>Symbiodiniaceae</taxon>
        <taxon>Durusdinium</taxon>
    </lineage>
</organism>
<reference evidence="2 3" key="1">
    <citation type="submission" date="2024-02" db="EMBL/GenBank/DDBJ databases">
        <authorList>
            <person name="Chen Y."/>
            <person name="Shah S."/>
            <person name="Dougan E. K."/>
            <person name="Thang M."/>
            <person name="Chan C."/>
        </authorList>
    </citation>
    <scope>NUCLEOTIDE SEQUENCE [LARGE SCALE GENOMIC DNA]</scope>
</reference>
<dbReference type="Proteomes" id="UP001642484">
    <property type="component" value="Unassembled WGS sequence"/>
</dbReference>
<sequence length="491" mass="54240">MQVTVQLQPQLVNEIRKGLDPNFDYTKLAFVQEASGKQTEDLLISAQSSVNDARKNSIRAAYNLFTTSLDNDHVVHDKHVAASAMNVHRARSVLVHSLEVSFSLTHPTLKKMHDTAWKLVGDYVAETAPSWDISIPKSAQGQGHDKDSVESDGPTIFAAKYEPWLQETLSGFGNGIRRPDSERIILWCNYVTQGVMSARLNTFCLEQLTQLCHANPRKRFACGTACHTVHETSFVSSLVAQKVYAMARAGELRLPAFPNFSNVVSELSAKQELPAPNYEVCVGLANGTLVLKQNLVSYWSKCSVHGDDFQALLKAHNEKYNPRGVKRGGPGNEHDDDGAEGSVQATRKKLKVESSVKAKDQEEKFDEPLALSCGNYRLIYDKGQDTLWLGAEDPKKKDVESIEVSGPCELFGFGSGDFAEGPEAADIMSDVTGRWLCYKVTSCTDECILEVDKRLPDHIRKSDVFGKALHVLDMKLWGTPVLVVTTSCLCC</sequence>
<gene>
    <name evidence="2" type="ORF">CCMP2556_LOCUS49725</name>
</gene>